<dbReference type="EMBL" id="LXQA010561047">
    <property type="protein sequence ID" value="MCI59306.1"/>
    <property type="molecule type" value="Genomic_DNA"/>
</dbReference>
<evidence type="ECO:0000313" key="2">
    <source>
        <dbReference type="Proteomes" id="UP000265520"/>
    </source>
</evidence>
<evidence type="ECO:0000313" key="1">
    <source>
        <dbReference type="EMBL" id="MCI59306.1"/>
    </source>
</evidence>
<name>A0A392TGR9_9FABA</name>
<protein>
    <submittedName>
        <fullName evidence="1">Uncharacterized protein</fullName>
    </submittedName>
</protein>
<accession>A0A392TGR9</accession>
<sequence>MSGFVSKRSEILEFEVLAQRAIAKDSDPVQRFSAVWNNLASFSDQLAQRASASFSDHRLVTH</sequence>
<organism evidence="1 2">
    <name type="scientific">Trifolium medium</name>
    <dbReference type="NCBI Taxonomy" id="97028"/>
    <lineage>
        <taxon>Eukaryota</taxon>
        <taxon>Viridiplantae</taxon>
        <taxon>Streptophyta</taxon>
        <taxon>Embryophyta</taxon>
        <taxon>Tracheophyta</taxon>
        <taxon>Spermatophyta</taxon>
        <taxon>Magnoliopsida</taxon>
        <taxon>eudicotyledons</taxon>
        <taxon>Gunneridae</taxon>
        <taxon>Pentapetalae</taxon>
        <taxon>rosids</taxon>
        <taxon>fabids</taxon>
        <taxon>Fabales</taxon>
        <taxon>Fabaceae</taxon>
        <taxon>Papilionoideae</taxon>
        <taxon>50 kb inversion clade</taxon>
        <taxon>NPAAA clade</taxon>
        <taxon>Hologalegina</taxon>
        <taxon>IRL clade</taxon>
        <taxon>Trifolieae</taxon>
        <taxon>Trifolium</taxon>
    </lineage>
</organism>
<dbReference type="Proteomes" id="UP000265520">
    <property type="component" value="Unassembled WGS sequence"/>
</dbReference>
<comment type="caution">
    <text evidence="1">The sequence shown here is derived from an EMBL/GenBank/DDBJ whole genome shotgun (WGS) entry which is preliminary data.</text>
</comment>
<reference evidence="1 2" key="1">
    <citation type="journal article" date="2018" name="Front. Plant Sci.">
        <title>Red Clover (Trifolium pratense) and Zigzag Clover (T. medium) - A Picture of Genomic Similarities and Differences.</title>
        <authorList>
            <person name="Dluhosova J."/>
            <person name="Istvanek J."/>
            <person name="Nedelnik J."/>
            <person name="Repkova J."/>
        </authorList>
    </citation>
    <scope>NUCLEOTIDE SEQUENCE [LARGE SCALE GENOMIC DNA]</scope>
    <source>
        <strain evidence="2">cv. 10/8</strain>
        <tissue evidence="1">Leaf</tissue>
    </source>
</reference>
<proteinExistence type="predicted"/>
<dbReference type="AlphaFoldDB" id="A0A392TGR9"/>
<keyword evidence="2" id="KW-1185">Reference proteome</keyword>